<dbReference type="Proteomes" id="UP000676336">
    <property type="component" value="Unassembled WGS sequence"/>
</dbReference>
<dbReference type="EMBL" id="CAJNOW010016975">
    <property type="protein sequence ID" value="CAF1653738.1"/>
    <property type="molecule type" value="Genomic_DNA"/>
</dbReference>
<dbReference type="GO" id="GO:0005509">
    <property type="term" value="F:calcium ion binding"/>
    <property type="evidence" value="ECO:0007669"/>
    <property type="project" value="InterPro"/>
</dbReference>
<dbReference type="Proteomes" id="UP000663856">
    <property type="component" value="Unassembled WGS sequence"/>
</dbReference>
<dbReference type="EMBL" id="CAJOBH010157125">
    <property type="protein sequence ID" value="CAF4866223.1"/>
    <property type="molecule type" value="Genomic_DNA"/>
</dbReference>
<feature type="disulfide bond" evidence="4">
    <location>
        <begin position="112"/>
        <end position="121"/>
    </location>
</feature>
<name>A0A816PT86_9BILA</name>
<feature type="region of interest" description="Disordered" evidence="5">
    <location>
        <begin position="37"/>
        <end position="70"/>
    </location>
</feature>
<evidence type="ECO:0000313" key="13">
    <source>
        <dbReference type="EMBL" id="CAF4078421.1"/>
    </source>
</evidence>
<evidence type="ECO:0000259" key="7">
    <source>
        <dbReference type="PROSITE" id="PS50026"/>
    </source>
</evidence>
<keyword evidence="18" id="KW-1185">Reference proteome</keyword>
<dbReference type="InterPro" id="IPR000152">
    <property type="entry name" value="EGF-type_Asp/Asn_hydroxyl_site"/>
</dbReference>
<evidence type="ECO:0000256" key="4">
    <source>
        <dbReference type="PROSITE-ProRule" id="PRU00076"/>
    </source>
</evidence>
<evidence type="ECO:0000313" key="14">
    <source>
        <dbReference type="EMBL" id="CAF4093410.1"/>
    </source>
</evidence>
<dbReference type="Proteomes" id="UP000663887">
    <property type="component" value="Unassembled WGS sequence"/>
</dbReference>
<evidence type="ECO:0000313" key="9">
    <source>
        <dbReference type="EMBL" id="CAF1653738.1"/>
    </source>
</evidence>
<evidence type="ECO:0000256" key="6">
    <source>
        <dbReference type="SAM" id="SignalP"/>
    </source>
</evidence>
<feature type="signal peptide" evidence="6">
    <location>
        <begin position="1"/>
        <end position="22"/>
    </location>
</feature>
<evidence type="ECO:0000313" key="19">
    <source>
        <dbReference type="Proteomes" id="UP000663887"/>
    </source>
</evidence>
<evidence type="ECO:0000313" key="18">
    <source>
        <dbReference type="Proteomes" id="UP000663866"/>
    </source>
</evidence>
<dbReference type="Proteomes" id="UP000681720">
    <property type="component" value="Unassembled WGS sequence"/>
</dbReference>
<dbReference type="Gene3D" id="2.10.25.10">
    <property type="entry name" value="Laminin"/>
    <property type="match status" value="3"/>
</dbReference>
<comment type="caution">
    <text evidence="4">Lacks conserved residue(s) required for the propagation of feature annotation.</text>
</comment>
<evidence type="ECO:0000256" key="5">
    <source>
        <dbReference type="SAM" id="MobiDB-lite"/>
    </source>
</evidence>
<sequence>MKLQQLFLVSFIWCIFIHEVLTVDQLSDDTDNNDLGDRSFDDDDDTGNFTTRRSRPSYTRRPGGSRHTYRQRNSVNIMKARLLIPSNICTSGTCRNGAICSPQGLSSFICKCVGPWRGGDCSIPDACYSLPCKNSGNCTNAYDDYICQCSSAYYGKNCDFKFTDNRPATNYCRLNPCLYGTCYSLSTTYYCSCPSRRYGSRCENSLTSRSADQRAFNELFDSMKRDMAHETRGDDNNDNGDNGDYHDNDNDNDNDDEN</sequence>
<dbReference type="EMBL" id="CAJNOV010009144">
    <property type="protein sequence ID" value="CAF1352306.1"/>
    <property type="molecule type" value="Genomic_DNA"/>
</dbReference>
<dbReference type="EMBL" id="CAJNRE010015824">
    <property type="protein sequence ID" value="CAF2141338.1"/>
    <property type="molecule type" value="Genomic_DNA"/>
</dbReference>
<dbReference type="EMBL" id="CAJNRG010002945">
    <property type="protein sequence ID" value="CAF2052652.1"/>
    <property type="molecule type" value="Genomic_DNA"/>
</dbReference>
<accession>A0A816PT86</accession>
<keyword evidence="2" id="KW-0677">Repeat</keyword>
<dbReference type="CDD" id="cd00054">
    <property type="entry name" value="EGF_CA"/>
    <property type="match status" value="1"/>
</dbReference>
<dbReference type="SMART" id="SM00179">
    <property type="entry name" value="EGF_CA"/>
    <property type="match status" value="3"/>
</dbReference>
<feature type="disulfide bond" evidence="4">
    <location>
        <begin position="193"/>
        <end position="202"/>
    </location>
</feature>
<feature type="chain" id="PRO_5036413082" description="EGF-like domain-containing protein" evidence="6">
    <location>
        <begin position="23"/>
        <end position="258"/>
    </location>
</feature>
<dbReference type="Proteomes" id="UP000681967">
    <property type="component" value="Unassembled WGS sequence"/>
</dbReference>
<dbReference type="EMBL" id="CAJNRF010006460">
    <property type="protein sequence ID" value="CAF2081394.1"/>
    <property type="molecule type" value="Genomic_DNA"/>
</dbReference>
<protein>
    <recommendedName>
        <fullName evidence="7">EGF-like domain-containing protein</fullName>
    </recommendedName>
</protein>
<evidence type="ECO:0000313" key="15">
    <source>
        <dbReference type="EMBL" id="CAF4338328.1"/>
    </source>
</evidence>
<dbReference type="InterPro" id="IPR051022">
    <property type="entry name" value="Notch_Cell-Fate_Det"/>
</dbReference>
<dbReference type="Proteomes" id="UP000663842">
    <property type="component" value="Unassembled WGS sequence"/>
</dbReference>
<evidence type="ECO:0000313" key="10">
    <source>
        <dbReference type="EMBL" id="CAF2052652.1"/>
    </source>
</evidence>
<feature type="region of interest" description="Disordered" evidence="5">
    <location>
        <begin position="227"/>
        <end position="258"/>
    </location>
</feature>
<evidence type="ECO:0000313" key="8">
    <source>
        <dbReference type="EMBL" id="CAF1352306.1"/>
    </source>
</evidence>
<dbReference type="SMART" id="SM00181">
    <property type="entry name" value="EGF"/>
    <property type="match status" value="3"/>
</dbReference>
<comment type="caution">
    <text evidence="10">The sequence shown here is derived from an EMBL/GenBank/DDBJ whole genome shotgun (WGS) entry which is preliminary data.</text>
</comment>
<dbReference type="EMBL" id="CAJOBF010014331">
    <property type="protein sequence ID" value="CAF4338328.1"/>
    <property type="molecule type" value="Genomic_DNA"/>
</dbReference>
<dbReference type="Proteomes" id="UP000663834">
    <property type="component" value="Unassembled WGS sequence"/>
</dbReference>
<dbReference type="PROSITE" id="PS00010">
    <property type="entry name" value="ASX_HYDROXYL"/>
    <property type="match status" value="1"/>
</dbReference>
<dbReference type="PROSITE" id="PS01186">
    <property type="entry name" value="EGF_2"/>
    <property type="match status" value="1"/>
</dbReference>
<evidence type="ECO:0000256" key="3">
    <source>
        <dbReference type="ARBA" id="ARBA00023157"/>
    </source>
</evidence>
<evidence type="ECO:0000313" key="17">
    <source>
        <dbReference type="EMBL" id="CAF4866223.1"/>
    </source>
</evidence>
<dbReference type="OrthoDB" id="382013at2759"/>
<keyword evidence="1 4" id="KW-0245">EGF-like domain</keyword>
<reference evidence="10" key="1">
    <citation type="submission" date="2021-02" db="EMBL/GenBank/DDBJ databases">
        <authorList>
            <person name="Nowell W R."/>
        </authorList>
    </citation>
    <scope>NUCLEOTIDE SEQUENCE</scope>
</reference>
<feature type="disulfide bond" evidence="4">
    <location>
        <begin position="149"/>
        <end position="158"/>
    </location>
</feature>
<proteinExistence type="predicted"/>
<feature type="domain" description="EGF-like" evidence="7">
    <location>
        <begin position="85"/>
        <end position="122"/>
    </location>
</feature>
<evidence type="ECO:0000313" key="16">
    <source>
        <dbReference type="EMBL" id="CAF4425707.1"/>
    </source>
</evidence>
<feature type="compositionally biased region" description="Acidic residues" evidence="5">
    <location>
        <begin position="37"/>
        <end position="46"/>
    </location>
</feature>
<keyword evidence="6" id="KW-0732">Signal</keyword>
<dbReference type="PROSITE" id="PS00022">
    <property type="entry name" value="EGF_1"/>
    <property type="match status" value="3"/>
</dbReference>
<organism evidence="10 19">
    <name type="scientific">Rotaria magnacalcarata</name>
    <dbReference type="NCBI Taxonomy" id="392030"/>
    <lineage>
        <taxon>Eukaryota</taxon>
        <taxon>Metazoa</taxon>
        <taxon>Spiralia</taxon>
        <taxon>Gnathifera</taxon>
        <taxon>Rotifera</taxon>
        <taxon>Eurotatoria</taxon>
        <taxon>Bdelloidea</taxon>
        <taxon>Philodinida</taxon>
        <taxon>Philodinidae</taxon>
        <taxon>Rotaria</taxon>
    </lineage>
</organism>
<dbReference type="SUPFAM" id="SSF57196">
    <property type="entry name" value="EGF/Laminin"/>
    <property type="match status" value="3"/>
</dbReference>
<dbReference type="InterPro" id="IPR001881">
    <property type="entry name" value="EGF-like_Ca-bd_dom"/>
</dbReference>
<dbReference type="EMBL" id="CAJOBG010043225">
    <property type="protein sequence ID" value="CAF4425707.1"/>
    <property type="molecule type" value="Genomic_DNA"/>
</dbReference>
<dbReference type="EMBL" id="CAJOBI010007143">
    <property type="protein sequence ID" value="CAF4078421.1"/>
    <property type="molecule type" value="Genomic_DNA"/>
</dbReference>
<keyword evidence="3 4" id="KW-1015">Disulfide bond</keyword>
<feature type="disulfide bond" evidence="4">
    <location>
        <begin position="172"/>
        <end position="182"/>
    </location>
</feature>
<evidence type="ECO:0000256" key="2">
    <source>
        <dbReference type="ARBA" id="ARBA00022737"/>
    </source>
</evidence>
<dbReference type="AlphaFoldDB" id="A0A816PT86"/>
<dbReference type="Proteomes" id="UP000663866">
    <property type="component" value="Unassembled WGS sequence"/>
</dbReference>
<dbReference type="PANTHER" id="PTHR24049:SF35">
    <property type="entry name" value="EGF-LIKE DOMAIN-CONTAINING PROTEIN"/>
    <property type="match status" value="1"/>
</dbReference>
<dbReference type="InterPro" id="IPR000742">
    <property type="entry name" value="EGF"/>
</dbReference>
<gene>
    <name evidence="17" type="ORF">BYL167_LOCUS50770</name>
    <name evidence="8" type="ORF">CJN711_LOCUS19486</name>
    <name evidence="14" type="ORF">GIL414_LOCUS16729</name>
    <name evidence="9" type="ORF">KQP761_LOCUS30494</name>
    <name evidence="12" type="ORF">MBJ925_LOCUS29580</name>
    <name evidence="16" type="ORF">OVN521_LOCUS36374</name>
    <name evidence="13" type="ORF">SMN809_LOCUS16161</name>
    <name evidence="15" type="ORF">UXM345_LOCUS35378</name>
    <name evidence="11" type="ORF">WKI299_LOCUS16336</name>
    <name evidence="10" type="ORF">XDN619_LOCUS8853</name>
</gene>
<feature type="domain" description="EGF-like" evidence="7">
    <location>
        <begin position="168"/>
        <end position="203"/>
    </location>
</feature>
<evidence type="ECO:0000313" key="11">
    <source>
        <dbReference type="EMBL" id="CAF2081394.1"/>
    </source>
</evidence>
<evidence type="ECO:0000313" key="12">
    <source>
        <dbReference type="EMBL" id="CAF2141338.1"/>
    </source>
</evidence>
<dbReference type="Proteomes" id="UP000663855">
    <property type="component" value="Unassembled WGS sequence"/>
</dbReference>
<dbReference type="Proteomes" id="UP000663824">
    <property type="component" value="Unassembled WGS sequence"/>
</dbReference>
<dbReference type="PROSITE" id="PS50026">
    <property type="entry name" value="EGF_3"/>
    <property type="match status" value="3"/>
</dbReference>
<feature type="compositionally biased region" description="Low complexity" evidence="5">
    <location>
        <begin position="47"/>
        <end position="62"/>
    </location>
</feature>
<dbReference type="PANTHER" id="PTHR24049">
    <property type="entry name" value="CRUMBS FAMILY MEMBER"/>
    <property type="match status" value="1"/>
</dbReference>
<feature type="domain" description="EGF-like" evidence="7">
    <location>
        <begin position="123"/>
        <end position="159"/>
    </location>
</feature>
<evidence type="ECO:0000256" key="1">
    <source>
        <dbReference type="ARBA" id="ARBA00022536"/>
    </source>
</evidence>
<dbReference type="EMBL" id="CAJOBJ010007724">
    <property type="protein sequence ID" value="CAF4093410.1"/>
    <property type="molecule type" value="Genomic_DNA"/>
</dbReference>